<name>A0A699QHB9_TANCI</name>
<keyword evidence="1" id="KW-0695">RNA-directed DNA polymerase</keyword>
<dbReference type="InterPro" id="IPR052343">
    <property type="entry name" value="Retrotransposon-Effector_Assoc"/>
</dbReference>
<evidence type="ECO:0000313" key="1">
    <source>
        <dbReference type="EMBL" id="GFC72247.1"/>
    </source>
</evidence>
<protein>
    <submittedName>
        <fullName evidence="1">RNA-directed DNA polymerase, eukaryota</fullName>
    </submittedName>
</protein>
<gene>
    <name evidence="1" type="ORF">Tci_844217</name>
</gene>
<keyword evidence="1" id="KW-0548">Nucleotidyltransferase</keyword>
<dbReference type="EMBL" id="BKCJ011036992">
    <property type="protein sequence ID" value="GFC72247.1"/>
    <property type="molecule type" value="Genomic_DNA"/>
</dbReference>
<dbReference type="AlphaFoldDB" id="A0A699QHB9"/>
<keyword evidence="1" id="KW-0808">Transferase</keyword>
<proteinExistence type="predicted"/>
<accession>A0A699QHB9</accession>
<comment type="caution">
    <text evidence="1">The sequence shown here is derived from an EMBL/GenBank/DDBJ whole genome shotgun (WGS) entry which is preliminary data.</text>
</comment>
<sequence length="195" mass="22665">MDLLKRLNDFQSSEARDRIQKAKIQWAIEGDENSKFFYGVINRKRANLAVKGVMVDGVWMDDPCLVKEEFRLHFASRFFEPTSNRCRLNYEFPTKLSPDQASDLERTISNIEVRNAVWDCGDNKSPGPDGFTFEFFRKYWDVLGTDFCAAVDWFFEHCMFARGCNSSFITLNPKSQDPKYVSDFRPISLTGSLYK</sequence>
<dbReference type="PANTHER" id="PTHR46890">
    <property type="entry name" value="NON-LTR RETROLELEMENT REVERSE TRANSCRIPTASE-LIKE PROTEIN-RELATED"/>
    <property type="match status" value="1"/>
</dbReference>
<organism evidence="1">
    <name type="scientific">Tanacetum cinerariifolium</name>
    <name type="common">Dalmatian daisy</name>
    <name type="synonym">Chrysanthemum cinerariifolium</name>
    <dbReference type="NCBI Taxonomy" id="118510"/>
    <lineage>
        <taxon>Eukaryota</taxon>
        <taxon>Viridiplantae</taxon>
        <taxon>Streptophyta</taxon>
        <taxon>Embryophyta</taxon>
        <taxon>Tracheophyta</taxon>
        <taxon>Spermatophyta</taxon>
        <taxon>Magnoliopsida</taxon>
        <taxon>eudicotyledons</taxon>
        <taxon>Gunneridae</taxon>
        <taxon>Pentapetalae</taxon>
        <taxon>asterids</taxon>
        <taxon>campanulids</taxon>
        <taxon>Asterales</taxon>
        <taxon>Asteraceae</taxon>
        <taxon>Asteroideae</taxon>
        <taxon>Anthemideae</taxon>
        <taxon>Anthemidinae</taxon>
        <taxon>Tanacetum</taxon>
    </lineage>
</organism>
<dbReference type="GO" id="GO:0003964">
    <property type="term" value="F:RNA-directed DNA polymerase activity"/>
    <property type="evidence" value="ECO:0007669"/>
    <property type="project" value="UniProtKB-KW"/>
</dbReference>
<dbReference type="PANTHER" id="PTHR46890:SF48">
    <property type="entry name" value="RNA-DIRECTED DNA POLYMERASE"/>
    <property type="match status" value="1"/>
</dbReference>
<reference evidence="1" key="1">
    <citation type="journal article" date="2019" name="Sci. Rep.">
        <title>Draft genome of Tanacetum cinerariifolium, the natural source of mosquito coil.</title>
        <authorList>
            <person name="Yamashiro T."/>
            <person name="Shiraishi A."/>
            <person name="Satake H."/>
            <person name="Nakayama K."/>
        </authorList>
    </citation>
    <scope>NUCLEOTIDE SEQUENCE</scope>
</reference>
<feature type="non-terminal residue" evidence="1">
    <location>
        <position position="195"/>
    </location>
</feature>